<dbReference type="EMBL" id="LPWD01000055">
    <property type="protein sequence ID" value="ODS03752.1"/>
    <property type="molecule type" value="Genomic_DNA"/>
</dbReference>
<organism evidence="2 3">
    <name type="scientific">Methyloceanibacter marginalis</name>
    <dbReference type="NCBI Taxonomy" id="1774971"/>
    <lineage>
        <taxon>Bacteria</taxon>
        <taxon>Pseudomonadati</taxon>
        <taxon>Pseudomonadota</taxon>
        <taxon>Alphaproteobacteria</taxon>
        <taxon>Hyphomicrobiales</taxon>
        <taxon>Hyphomicrobiaceae</taxon>
        <taxon>Methyloceanibacter</taxon>
    </lineage>
</organism>
<sequence length="156" mass="16973">MLDLHPSFLLLVGEDGADLEACGERIVVAVLFVLVLVVIVVVPVLVVLLLLLLVLVVTAGMSFQLVVLVIGGAKPETYRGDAGRFRTPLTFGDDLVLLEIDSRQEAFRRLLARNAIKTLERVKDTPMKPSDQTWEIPAEPPLLLTKLFSSSPSGVS</sequence>
<protein>
    <submittedName>
        <fullName evidence="2">Uncharacterized protein</fullName>
    </submittedName>
</protein>
<comment type="caution">
    <text evidence="2">The sequence shown here is derived from an EMBL/GenBank/DDBJ whole genome shotgun (WGS) entry which is preliminary data.</text>
</comment>
<keyword evidence="3" id="KW-1185">Reference proteome</keyword>
<evidence type="ECO:0000313" key="2">
    <source>
        <dbReference type="EMBL" id="ODS03752.1"/>
    </source>
</evidence>
<dbReference type="Proteomes" id="UP000095042">
    <property type="component" value="Unassembled WGS sequence"/>
</dbReference>
<evidence type="ECO:0000313" key="3">
    <source>
        <dbReference type="Proteomes" id="UP000095042"/>
    </source>
</evidence>
<reference evidence="2 3" key="1">
    <citation type="journal article" date="2016" name="Environ. Microbiol.">
        <title>New Methyloceanibacter diversity from North Sea sediments includes methanotroph containing solely the soluble methane monooxygenase.</title>
        <authorList>
            <person name="Vekeman B."/>
            <person name="Kerckhof F.M."/>
            <person name="Cremers G."/>
            <person name="de Vos P."/>
            <person name="Vandamme P."/>
            <person name="Boon N."/>
            <person name="Op den Camp H.J."/>
            <person name="Heylen K."/>
        </authorList>
    </citation>
    <scope>NUCLEOTIDE SEQUENCE [LARGE SCALE GENOMIC DNA]</scope>
    <source>
        <strain evidence="2 3">R-67177</strain>
    </source>
</reference>
<proteinExistence type="predicted"/>
<feature type="transmembrane region" description="Helical" evidence="1">
    <location>
        <begin position="26"/>
        <end position="57"/>
    </location>
</feature>
<name>A0A1E3WE09_9HYPH</name>
<keyword evidence="1" id="KW-0812">Transmembrane</keyword>
<gene>
    <name evidence="2" type="ORF">AUC71_07940</name>
</gene>
<evidence type="ECO:0000256" key="1">
    <source>
        <dbReference type="SAM" id="Phobius"/>
    </source>
</evidence>
<dbReference type="AlphaFoldDB" id="A0A1E3WE09"/>
<accession>A0A1E3WE09</accession>
<keyword evidence="1" id="KW-0472">Membrane</keyword>
<keyword evidence="1" id="KW-1133">Transmembrane helix</keyword>